<keyword evidence="5" id="KW-0349">Heme</keyword>
<evidence type="ECO:0000256" key="3">
    <source>
        <dbReference type="ARBA" id="ARBA00012438"/>
    </source>
</evidence>
<evidence type="ECO:0000259" key="17">
    <source>
        <dbReference type="PROSITE" id="PS50113"/>
    </source>
</evidence>
<dbReference type="InterPro" id="IPR013655">
    <property type="entry name" value="PAS_fold_3"/>
</dbReference>
<dbReference type="SMART" id="SM00387">
    <property type="entry name" value="HATPase_c"/>
    <property type="match status" value="1"/>
</dbReference>
<comment type="function">
    <text evidence="12">Putative oxygen sensor; modulates the activity of FixJ, a transcriptional activator of nitrogen fixation fixK gene. FixL probably acts as a kinase that phosphorylates FixJ.</text>
</comment>
<evidence type="ECO:0000256" key="14">
    <source>
        <dbReference type="SAM" id="MobiDB-lite"/>
    </source>
</evidence>
<keyword evidence="4" id="KW-0597">Phosphoprotein</keyword>
<sequence length="527" mass="57906">MAQADPPPGGTMDMKDQADPPPSVGMPLNAEDFRSILDEAGICTWVLDIPTGRVTVSPTCAALFGVPAEGLDSLAAIQALVHPEDQEARSVSIRHALERGGTYEVDYRVMRRDGPPHWLRSRGAVQVGPDGKPFRHRGVVTSIHEHRRADEELRAREAHLRSILETVPDAMVVIDEQARIKSFSAAAVRQFGYAESEVVDRNVSLLMPEPYRTQHDAYMDRYLATGERRIIGIGRVVVGQRKDGSTFPMELSVGEMRSGGQRYFTGFIRDLTERRQTETRLQELQSELVHMSRFTALGEMASTLAHEINQPLTAIASYLKGCRRILSRMEGAEVPMLSEAVNQAAEQALRAGQVIRHLREFVTRGEGERHIESLPKLIEEASALALVGAKEKGVRVRFDLDPDAPLVLADRVQVQQVLLNLIRNAIEAMQEAEQRELVVATRALSAEGSVEVQVSDTGTGIAPEVAAQLFQPFVTTKANGMGVGLSICRTIVESHGGKILAEAGPAGGTTFRFTLRTIDRRELAYAQ</sequence>
<keyword evidence="8" id="KW-0418">Kinase</keyword>
<dbReference type="Pfam" id="PF08447">
    <property type="entry name" value="PAS_3"/>
    <property type="match status" value="1"/>
</dbReference>
<protein>
    <recommendedName>
        <fullName evidence="13">Sensor protein FixL</fullName>
        <ecNumber evidence="3">2.7.13.3</ecNumber>
    </recommendedName>
</protein>
<dbReference type="Pfam" id="PF02518">
    <property type="entry name" value="HATPase_c"/>
    <property type="match status" value="1"/>
</dbReference>
<dbReference type="PROSITE" id="PS50113">
    <property type="entry name" value="PAC"/>
    <property type="match status" value="2"/>
</dbReference>
<dbReference type="InterPro" id="IPR013767">
    <property type="entry name" value="PAS_fold"/>
</dbReference>
<evidence type="ECO:0000256" key="1">
    <source>
        <dbReference type="ARBA" id="ARBA00000085"/>
    </source>
</evidence>
<dbReference type="InterPro" id="IPR001610">
    <property type="entry name" value="PAC"/>
</dbReference>
<feature type="domain" description="PAC" evidence="17">
    <location>
        <begin position="103"/>
        <end position="155"/>
    </location>
</feature>
<dbReference type="GO" id="GO:0006355">
    <property type="term" value="P:regulation of DNA-templated transcription"/>
    <property type="evidence" value="ECO:0007669"/>
    <property type="project" value="InterPro"/>
</dbReference>
<comment type="catalytic activity">
    <reaction evidence="1">
        <text>ATP + protein L-histidine = ADP + protein N-phospho-L-histidine.</text>
        <dbReference type="EC" id="2.7.13.3"/>
    </reaction>
</comment>
<evidence type="ECO:0000313" key="19">
    <source>
        <dbReference type="Proteomes" id="UP000305267"/>
    </source>
</evidence>
<evidence type="ECO:0000256" key="6">
    <source>
        <dbReference type="ARBA" id="ARBA00022679"/>
    </source>
</evidence>
<dbReference type="Gene3D" id="1.10.287.130">
    <property type="match status" value="1"/>
</dbReference>
<comment type="caution">
    <text evidence="18">The sequence shown here is derived from an EMBL/GenBank/DDBJ whole genome shotgun (WGS) entry which is preliminary data.</text>
</comment>
<feature type="domain" description="Histidine kinase" evidence="15">
    <location>
        <begin position="303"/>
        <end position="519"/>
    </location>
</feature>
<dbReference type="PROSITE" id="PS50112">
    <property type="entry name" value="PAS"/>
    <property type="match status" value="2"/>
</dbReference>
<feature type="domain" description="PAS" evidence="16">
    <location>
        <begin position="156"/>
        <end position="226"/>
    </location>
</feature>
<keyword evidence="19" id="KW-1185">Reference proteome</keyword>
<dbReference type="InterPro" id="IPR035965">
    <property type="entry name" value="PAS-like_dom_sf"/>
</dbReference>
<evidence type="ECO:0000259" key="16">
    <source>
        <dbReference type="PROSITE" id="PS50112"/>
    </source>
</evidence>
<keyword evidence="9" id="KW-0067">ATP-binding</keyword>
<organism evidence="18 19">
    <name type="scientific">Methylobacterium terricola</name>
    <dbReference type="NCBI Taxonomy" id="2583531"/>
    <lineage>
        <taxon>Bacteria</taxon>
        <taxon>Pseudomonadati</taxon>
        <taxon>Pseudomonadota</taxon>
        <taxon>Alphaproteobacteria</taxon>
        <taxon>Hyphomicrobiales</taxon>
        <taxon>Methylobacteriaceae</taxon>
        <taxon>Methylobacterium</taxon>
    </lineage>
</organism>
<dbReference type="Pfam" id="PF00989">
    <property type="entry name" value="PAS"/>
    <property type="match status" value="1"/>
</dbReference>
<dbReference type="InterPro" id="IPR000700">
    <property type="entry name" value="PAS-assoc_C"/>
</dbReference>
<comment type="cofactor">
    <cofactor evidence="2">
        <name>heme</name>
        <dbReference type="ChEBI" id="CHEBI:30413"/>
    </cofactor>
</comment>
<dbReference type="FunFam" id="3.30.450.20:FF:000060">
    <property type="entry name" value="Sensor protein FixL"/>
    <property type="match status" value="1"/>
</dbReference>
<dbReference type="InterPro" id="IPR000014">
    <property type="entry name" value="PAS"/>
</dbReference>
<dbReference type="EC" id="2.7.13.3" evidence="3"/>
<dbReference type="FunFam" id="3.30.565.10:FF:000042">
    <property type="entry name" value="Two-component sensor histidine kinase KdpD"/>
    <property type="match status" value="1"/>
</dbReference>
<evidence type="ECO:0000256" key="4">
    <source>
        <dbReference type="ARBA" id="ARBA00022553"/>
    </source>
</evidence>
<keyword evidence="6" id="KW-0808">Transferase</keyword>
<accession>A0A5C4LAN1</accession>
<dbReference type="GO" id="GO:0042802">
    <property type="term" value="F:identical protein binding"/>
    <property type="evidence" value="ECO:0007669"/>
    <property type="project" value="UniProtKB-ARBA"/>
</dbReference>
<gene>
    <name evidence="18" type="ORF">FF100_30455</name>
</gene>
<dbReference type="Gene3D" id="6.10.250.2580">
    <property type="match status" value="1"/>
</dbReference>
<dbReference type="SMART" id="SM00388">
    <property type="entry name" value="HisKA"/>
    <property type="match status" value="1"/>
</dbReference>
<keyword evidence="5" id="KW-0479">Metal-binding</keyword>
<evidence type="ECO:0000259" key="15">
    <source>
        <dbReference type="PROSITE" id="PS50109"/>
    </source>
</evidence>
<dbReference type="OrthoDB" id="9789238at2"/>
<dbReference type="CDD" id="cd00130">
    <property type="entry name" value="PAS"/>
    <property type="match status" value="2"/>
</dbReference>
<evidence type="ECO:0000256" key="8">
    <source>
        <dbReference type="ARBA" id="ARBA00022777"/>
    </source>
</evidence>
<dbReference type="SUPFAM" id="SSF47384">
    <property type="entry name" value="Homodimeric domain of signal transducing histidine kinase"/>
    <property type="match status" value="1"/>
</dbReference>
<dbReference type="SMART" id="SM00091">
    <property type="entry name" value="PAS"/>
    <property type="match status" value="2"/>
</dbReference>
<dbReference type="Gene3D" id="3.30.450.20">
    <property type="entry name" value="PAS domain"/>
    <property type="match status" value="2"/>
</dbReference>
<dbReference type="GO" id="GO:0000155">
    <property type="term" value="F:phosphorelay sensor kinase activity"/>
    <property type="evidence" value="ECO:0007669"/>
    <property type="project" value="InterPro"/>
</dbReference>
<dbReference type="InterPro" id="IPR036890">
    <property type="entry name" value="HATPase_C_sf"/>
</dbReference>
<keyword evidence="10" id="KW-0408">Iron</keyword>
<dbReference type="NCBIfam" id="TIGR00229">
    <property type="entry name" value="sensory_box"/>
    <property type="match status" value="2"/>
</dbReference>
<proteinExistence type="predicted"/>
<keyword evidence="7" id="KW-0547">Nucleotide-binding</keyword>
<feature type="region of interest" description="Disordered" evidence="14">
    <location>
        <begin position="1"/>
        <end position="29"/>
    </location>
</feature>
<dbReference type="Pfam" id="PF00512">
    <property type="entry name" value="HisKA"/>
    <property type="match status" value="1"/>
</dbReference>
<evidence type="ECO:0000256" key="5">
    <source>
        <dbReference type="ARBA" id="ARBA00022617"/>
    </source>
</evidence>
<dbReference type="InterPro" id="IPR005467">
    <property type="entry name" value="His_kinase_dom"/>
</dbReference>
<dbReference type="AlphaFoldDB" id="A0A5C4LAN1"/>
<dbReference type="PRINTS" id="PR00344">
    <property type="entry name" value="BCTRLSENSOR"/>
</dbReference>
<dbReference type="SUPFAM" id="SSF55785">
    <property type="entry name" value="PYP-like sensor domain (PAS domain)"/>
    <property type="match status" value="2"/>
</dbReference>
<dbReference type="InterPro" id="IPR004358">
    <property type="entry name" value="Sig_transdc_His_kin-like_C"/>
</dbReference>
<evidence type="ECO:0000256" key="7">
    <source>
        <dbReference type="ARBA" id="ARBA00022741"/>
    </source>
</evidence>
<evidence type="ECO:0000256" key="9">
    <source>
        <dbReference type="ARBA" id="ARBA00022840"/>
    </source>
</evidence>
<keyword evidence="11" id="KW-0902">Two-component regulatory system</keyword>
<dbReference type="PANTHER" id="PTHR43065">
    <property type="entry name" value="SENSOR HISTIDINE KINASE"/>
    <property type="match status" value="1"/>
</dbReference>
<evidence type="ECO:0000256" key="13">
    <source>
        <dbReference type="ARBA" id="ARBA00070616"/>
    </source>
</evidence>
<evidence type="ECO:0000256" key="12">
    <source>
        <dbReference type="ARBA" id="ARBA00059827"/>
    </source>
</evidence>
<dbReference type="InterPro" id="IPR036097">
    <property type="entry name" value="HisK_dim/P_sf"/>
</dbReference>
<dbReference type="InterPro" id="IPR003594">
    <property type="entry name" value="HATPase_dom"/>
</dbReference>
<evidence type="ECO:0000313" key="18">
    <source>
        <dbReference type="EMBL" id="TNC08052.1"/>
    </source>
</evidence>
<dbReference type="Proteomes" id="UP000305267">
    <property type="component" value="Unassembled WGS sequence"/>
</dbReference>
<feature type="domain" description="PAC" evidence="17">
    <location>
        <begin position="224"/>
        <end position="283"/>
    </location>
</feature>
<evidence type="ECO:0000256" key="10">
    <source>
        <dbReference type="ARBA" id="ARBA00023004"/>
    </source>
</evidence>
<dbReference type="InterPro" id="IPR003661">
    <property type="entry name" value="HisK_dim/P_dom"/>
</dbReference>
<dbReference type="GO" id="GO:0005524">
    <property type="term" value="F:ATP binding"/>
    <property type="evidence" value="ECO:0007669"/>
    <property type="project" value="UniProtKB-KW"/>
</dbReference>
<dbReference type="PROSITE" id="PS50109">
    <property type="entry name" value="HIS_KIN"/>
    <property type="match status" value="1"/>
</dbReference>
<dbReference type="PANTHER" id="PTHR43065:SF10">
    <property type="entry name" value="PEROXIDE STRESS-ACTIVATED HISTIDINE KINASE MAK3"/>
    <property type="match status" value="1"/>
</dbReference>
<dbReference type="SUPFAM" id="SSF55874">
    <property type="entry name" value="ATPase domain of HSP90 chaperone/DNA topoisomerase II/histidine kinase"/>
    <property type="match status" value="1"/>
</dbReference>
<dbReference type="SMART" id="SM00086">
    <property type="entry name" value="PAC"/>
    <property type="match status" value="2"/>
</dbReference>
<dbReference type="Gene3D" id="3.30.565.10">
    <property type="entry name" value="Histidine kinase-like ATPase, C-terminal domain"/>
    <property type="match status" value="1"/>
</dbReference>
<evidence type="ECO:0000256" key="11">
    <source>
        <dbReference type="ARBA" id="ARBA00023012"/>
    </source>
</evidence>
<name>A0A5C4LAN1_9HYPH</name>
<feature type="domain" description="PAS" evidence="16">
    <location>
        <begin position="29"/>
        <end position="100"/>
    </location>
</feature>
<dbReference type="EMBL" id="VDDA01000027">
    <property type="protein sequence ID" value="TNC08052.1"/>
    <property type="molecule type" value="Genomic_DNA"/>
</dbReference>
<dbReference type="CDD" id="cd00082">
    <property type="entry name" value="HisKA"/>
    <property type="match status" value="1"/>
</dbReference>
<evidence type="ECO:0000256" key="2">
    <source>
        <dbReference type="ARBA" id="ARBA00001971"/>
    </source>
</evidence>
<reference evidence="18 19" key="1">
    <citation type="submission" date="2019-06" db="EMBL/GenBank/DDBJ databases">
        <title>Genome of Methylobacterium sp. 17Sr1-39.</title>
        <authorList>
            <person name="Seo T."/>
        </authorList>
    </citation>
    <scope>NUCLEOTIDE SEQUENCE [LARGE SCALE GENOMIC DNA]</scope>
    <source>
        <strain evidence="18 19">17Sr1-39</strain>
    </source>
</reference>